<accession>A0AAV4NY88</accession>
<name>A0AAV4NY88_CAEEX</name>
<evidence type="ECO:0000313" key="1">
    <source>
        <dbReference type="EMBL" id="GIX88700.1"/>
    </source>
</evidence>
<dbReference type="AlphaFoldDB" id="A0AAV4NY88"/>
<protein>
    <submittedName>
        <fullName evidence="1">Uncharacterized protein</fullName>
    </submittedName>
</protein>
<sequence length="122" mass="14222">MLEDNRQKKITVIAENFELPLDCAVRFQFNWYSSRGMPSRAWTGMTVAVCDSNFKKTESVQNKKELSNVAAEGFFFPPQTEESREAERRKSLSHLEFPSDDFWHQVSPLMRSVDWLVMARKA</sequence>
<evidence type="ECO:0000313" key="2">
    <source>
        <dbReference type="Proteomes" id="UP001054945"/>
    </source>
</evidence>
<dbReference type="EMBL" id="BPLR01021354">
    <property type="protein sequence ID" value="GIX88700.1"/>
    <property type="molecule type" value="Genomic_DNA"/>
</dbReference>
<comment type="caution">
    <text evidence="1">The sequence shown here is derived from an EMBL/GenBank/DDBJ whole genome shotgun (WGS) entry which is preliminary data.</text>
</comment>
<reference evidence="1 2" key="1">
    <citation type="submission" date="2021-06" db="EMBL/GenBank/DDBJ databases">
        <title>Caerostris extrusa draft genome.</title>
        <authorList>
            <person name="Kono N."/>
            <person name="Arakawa K."/>
        </authorList>
    </citation>
    <scope>NUCLEOTIDE SEQUENCE [LARGE SCALE GENOMIC DNA]</scope>
</reference>
<keyword evidence="2" id="KW-1185">Reference proteome</keyword>
<dbReference type="Proteomes" id="UP001054945">
    <property type="component" value="Unassembled WGS sequence"/>
</dbReference>
<proteinExistence type="predicted"/>
<gene>
    <name evidence="1" type="ORF">CEXT_23881</name>
</gene>
<organism evidence="1 2">
    <name type="scientific">Caerostris extrusa</name>
    <name type="common">Bark spider</name>
    <name type="synonym">Caerostris bankana</name>
    <dbReference type="NCBI Taxonomy" id="172846"/>
    <lineage>
        <taxon>Eukaryota</taxon>
        <taxon>Metazoa</taxon>
        <taxon>Ecdysozoa</taxon>
        <taxon>Arthropoda</taxon>
        <taxon>Chelicerata</taxon>
        <taxon>Arachnida</taxon>
        <taxon>Araneae</taxon>
        <taxon>Araneomorphae</taxon>
        <taxon>Entelegynae</taxon>
        <taxon>Araneoidea</taxon>
        <taxon>Araneidae</taxon>
        <taxon>Caerostris</taxon>
    </lineage>
</organism>